<gene>
    <name evidence="2" type="ORF">NTEN_LOCUS9518</name>
</gene>
<dbReference type="EMBL" id="CADCXU010014382">
    <property type="protein sequence ID" value="CAB0004041.1"/>
    <property type="molecule type" value="Genomic_DNA"/>
</dbReference>
<dbReference type="Proteomes" id="UP000479000">
    <property type="component" value="Unassembled WGS sequence"/>
</dbReference>
<accession>A0A6H5GNW2</accession>
<proteinExistence type="predicted"/>
<name>A0A6H5GNW2_9HEMI</name>
<evidence type="ECO:0000313" key="2">
    <source>
        <dbReference type="EMBL" id="CAB0004041.1"/>
    </source>
</evidence>
<feature type="region of interest" description="Disordered" evidence="1">
    <location>
        <begin position="46"/>
        <end position="74"/>
    </location>
</feature>
<feature type="compositionally biased region" description="Basic and acidic residues" evidence="1">
    <location>
        <begin position="53"/>
        <end position="74"/>
    </location>
</feature>
<sequence length="74" mass="8278">MFEKKTFAVCRIIVRPLPPSSTTSAHSRVRELRPFRRCELSTIGSSFWPEGGPAHDRSSKPESGKCRGFRDGSV</sequence>
<dbReference type="AlphaFoldDB" id="A0A6H5GNW2"/>
<reference evidence="2 3" key="1">
    <citation type="submission" date="2020-02" db="EMBL/GenBank/DDBJ databases">
        <authorList>
            <person name="Ferguson B K."/>
        </authorList>
    </citation>
    <scope>NUCLEOTIDE SEQUENCE [LARGE SCALE GENOMIC DNA]</scope>
</reference>
<protein>
    <submittedName>
        <fullName evidence="2">Uncharacterized protein</fullName>
    </submittedName>
</protein>
<organism evidence="2 3">
    <name type="scientific">Nesidiocoris tenuis</name>
    <dbReference type="NCBI Taxonomy" id="355587"/>
    <lineage>
        <taxon>Eukaryota</taxon>
        <taxon>Metazoa</taxon>
        <taxon>Ecdysozoa</taxon>
        <taxon>Arthropoda</taxon>
        <taxon>Hexapoda</taxon>
        <taxon>Insecta</taxon>
        <taxon>Pterygota</taxon>
        <taxon>Neoptera</taxon>
        <taxon>Paraneoptera</taxon>
        <taxon>Hemiptera</taxon>
        <taxon>Heteroptera</taxon>
        <taxon>Panheteroptera</taxon>
        <taxon>Cimicomorpha</taxon>
        <taxon>Miridae</taxon>
        <taxon>Dicyphina</taxon>
        <taxon>Nesidiocoris</taxon>
    </lineage>
</organism>
<evidence type="ECO:0000256" key="1">
    <source>
        <dbReference type="SAM" id="MobiDB-lite"/>
    </source>
</evidence>
<evidence type="ECO:0000313" key="3">
    <source>
        <dbReference type="Proteomes" id="UP000479000"/>
    </source>
</evidence>
<keyword evidence="3" id="KW-1185">Reference proteome</keyword>